<name>A0A9P0LSB7_ACAOB</name>
<reference evidence="1" key="1">
    <citation type="submission" date="2022-03" db="EMBL/GenBank/DDBJ databases">
        <authorList>
            <person name="Sayadi A."/>
        </authorList>
    </citation>
    <scope>NUCLEOTIDE SEQUENCE</scope>
</reference>
<dbReference type="AlphaFoldDB" id="A0A9P0LSB7"/>
<dbReference type="EMBL" id="CAKOFQ010007311">
    <property type="protein sequence ID" value="CAH1997993.1"/>
    <property type="molecule type" value="Genomic_DNA"/>
</dbReference>
<dbReference type="OrthoDB" id="6798907at2759"/>
<evidence type="ECO:0000313" key="1">
    <source>
        <dbReference type="EMBL" id="CAH1997993.1"/>
    </source>
</evidence>
<evidence type="ECO:0000313" key="2">
    <source>
        <dbReference type="Proteomes" id="UP001152888"/>
    </source>
</evidence>
<gene>
    <name evidence="1" type="ORF">ACAOBT_LOCUS24087</name>
</gene>
<sequence length="114" mass="11871">MDGQDPNDPYIFHEDGLASPLLFDSTASTVIAGGAAPDVGNALLDDVVDIENERVGAGEASSSESDSEVELDELHVGLAALDDPPEVAIPEAFQGDNLVWDLDDPTSDSGYISP</sequence>
<keyword evidence="2" id="KW-1185">Reference proteome</keyword>
<protein>
    <submittedName>
        <fullName evidence="1">Uncharacterized protein</fullName>
    </submittedName>
</protein>
<proteinExistence type="predicted"/>
<dbReference type="Proteomes" id="UP001152888">
    <property type="component" value="Unassembled WGS sequence"/>
</dbReference>
<organism evidence="1 2">
    <name type="scientific">Acanthoscelides obtectus</name>
    <name type="common">Bean weevil</name>
    <name type="synonym">Bruchus obtectus</name>
    <dbReference type="NCBI Taxonomy" id="200917"/>
    <lineage>
        <taxon>Eukaryota</taxon>
        <taxon>Metazoa</taxon>
        <taxon>Ecdysozoa</taxon>
        <taxon>Arthropoda</taxon>
        <taxon>Hexapoda</taxon>
        <taxon>Insecta</taxon>
        <taxon>Pterygota</taxon>
        <taxon>Neoptera</taxon>
        <taxon>Endopterygota</taxon>
        <taxon>Coleoptera</taxon>
        <taxon>Polyphaga</taxon>
        <taxon>Cucujiformia</taxon>
        <taxon>Chrysomeloidea</taxon>
        <taxon>Chrysomelidae</taxon>
        <taxon>Bruchinae</taxon>
        <taxon>Bruchini</taxon>
        <taxon>Acanthoscelides</taxon>
    </lineage>
</organism>
<accession>A0A9P0LSB7</accession>
<comment type="caution">
    <text evidence="1">The sequence shown here is derived from an EMBL/GenBank/DDBJ whole genome shotgun (WGS) entry which is preliminary data.</text>
</comment>